<dbReference type="Pfam" id="PF16189">
    <property type="entry name" value="Creatinase_N_2"/>
    <property type="match status" value="1"/>
</dbReference>
<dbReference type="EMBL" id="JAZHXI010000009">
    <property type="protein sequence ID" value="KAL2068335.1"/>
    <property type="molecule type" value="Genomic_DNA"/>
</dbReference>
<organism evidence="12 13">
    <name type="scientific">Oculimacula yallundae</name>
    <dbReference type="NCBI Taxonomy" id="86028"/>
    <lineage>
        <taxon>Eukaryota</taxon>
        <taxon>Fungi</taxon>
        <taxon>Dikarya</taxon>
        <taxon>Ascomycota</taxon>
        <taxon>Pezizomycotina</taxon>
        <taxon>Leotiomycetes</taxon>
        <taxon>Helotiales</taxon>
        <taxon>Ploettnerulaceae</taxon>
        <taxon>Oculimacula</taxon>
    </lineage>
</organism>
<evidence type="ECO:0000256" key="3">
    <source>
        <dbReference type="ARBA" id="ARBA00020658"/>
    </source>
</evidence>
<evidence type="ECO:0000256" key="6">
    <source>
        <dbReference type="ARBA" id="ARBA00023211"/>
    </source>
</evidence>
<dbReference type="InterPro" id="IPR029149">
    <property type="entry name" value="Creatin/AminoP/Spt16_N"/>
</dbReference>
<evidence type="ECO:0000256" key="5">
    <source>
        <dbReference type="ARBA" id="ARBA00022801"/>
    </source>
</evidence>
<dbReference type="InterPro" id="IPR033740">
    <property type="entry name" value="Pept_M24B"/>
</dbReference>
<evidence type="ECO:0000313" key="13">
    <source>
        <dbReference type="Proteomes" id="UP001595075"/>
    </source>
</evidence>
<sequence length="682" mass="76566">MRYVLALHKALIRTQSSVLAEIRSQNIHICFQYRPFLSSASTSPRKIKNKSIHLGNFVKPSIDMEKVVTTERLARLRDLMKRHKVDIYIVPSEDSHSSEYIAPCDARREYISGFTGSAGCAVITHEKAALATDGRYFNQASKQLDENWLLLKQGLQDVPTWQEWSAEQSEGGKVVGVDPRVISAPEARKLSEKIRKRGGQDLMAIEENLVDLLWGSDRPAVPTEPVKLLAQQFAGKDVKTKLEELRKELDKKKSSGFIVSMLDEVAWLFNLRGNDIPYNPVFFSYAAVTPTSATLYVNSSKLSTECQTYLADNGVSVRPYEKIFDDSVVLGESILVPNAEGQAKPKIKKFLVSTKTSWALKRALGGEAKVEEIRSPIGDAKAVKNETELEGMRACHIRDGAALTEYFAWLENRLTVEKTPIDEVEAADKLEELRSKKKHFVGLSFDTISSTAANAAVIHYSPERGNCSTIDPKAIYLCDSGAQYFDGTTDTTRTLHFGEPTEMERKAYTLVLKGNIALDVAIFPKGTTGFALDTLARQFLWEEGLDYRHGTGHGVGSYLNVHEGPIGIGTRIQYSEVPLAPGNVISNEPGYYEDGSFGIRIENIVMVKEAETKYKFGDKPYLGFEHVTMVPYCRKLIDENLLTRREKHWLNEYHADIHAKTKEFFEQGSLAMKWLERETQPF</sequence>
<proteinExistence type="inferred from homology"/>
<dbReference type="CDD" id="cd01085">
    <property type="entry name" value="APP"/>
    <property type="match status" value="1"/>
</dbReference>
<evidence type="ECO:0000256" key="7">
    <source>
        <dbReference type="ARBA" id="ARBA00032413"/>
    </source>
</evidence>
<dbReference type="SUPFAM" id="SSF55920">
    <property type="entry name" value="Creatinase/aminopeptidase"/>
    <property type="match status" value="1"/>
</dbReference>
<keyword evidence="5" id="KW-0378">Hydrolase</keyword>
<evidence type="ECO:0000313" key="12">
    <source>
        <dbReference type="EMBL" id="KAL2068335.1"/>
    </source>
</evidence>
<evidence type="ECO:0000256" key="2">
    <source>
        <dbReference type="ARBA" id="ARBA00008766"/>
    </source>
</evidence>
<dbReference type="PROSITE" id="PS00491">
    <property type="entry name" value="PROLINE_PEPTIDASE"/>
    <property type="match status" value="1"/>
</dbReference>
<keyword evidence="13" id="KW-1185">Reference proteome</keyword>
<reference evidence="12 13" key="1">
    <citation type="journal article" date="2024" name="Commun. Biol.">
        <title>Comparative genomic analysis of thermophilic fungi reveals convergent evolutionary adaptations and gene losses.</title>
        <authorList>
            <person name="Steindorff A.S."/>
            <person name="Aguilar-Pontes M.V."/>
            <person name="Robinson A.J."/>
            <person name="Andreopoulos B."/>
            <person name="LaButti K."/>
            <person name="Kuo A."/>
            <person name="Mondo S."/>
            <person name="Riley R."/>
            <person name="Otillar R."/>
            <person name="Haridas S."/>
            <person name="Lipzen A."/>
            <person name="Grimwood J."/>
            <person name="Schmutz J."/>
            <person name="Clum A."/>
            <person name="Reid I.D."/>
            <person name="Moisan M.C."/>
            <person name="Butler G."/>
            <person name="Nguyen T.T.M."/>
            <person name="Dewar K."/>
            <person name="Conant G."/>
            <person name="Drula E."/>
            <person name="Henrissat B."/>
            <person name="Hansel C."/>
            <person name="Singer S."/>
            <person name="Hutchinson M.I."/>
            <person name="de Vries R.P."/>
            <person name="Natvig D.O."/>
            <person name="Powell A.J."/>
            <person name="Tsang A."/>
            <person name="Grigoriev I.V."/>
        </authorList>
    </citation>
    <scope>NUCLEOTIDE SEQUENCE [LARGE SCALE GENOMIC DNA]</scope>
    <source>
        <strain evidence="12 13">CBS 494.80</strain>
    </source>
</reference>
<evidence type="ECO:0000256" key="4">
    <source>
        <dbReference type="ARBA" id="ARBA00022723"/>
    </source>
</evidence>
<comment type="similarity">
    <text evidence="2 8">Belongs to the peptidase M24B family.</text>
</comment>
<evidence type="ECO:0000256" key="1">
    <source>
        <dbReference type="ARBA" id="ARBA00001936"/>
    </source>
</evidence>
<dbReference type="InterPro" id="IPR000587">
    <property type="entry name" value="Creatinase_N"/>
</dbReference>
<dbReference type="InterPro" id="IPR036005">
    <property type="entry name" value="Creatinase/aminopeptidase-like"/>
</dbReference>
<keyword evidence="4 8" id="KW-0479">Metal-binding</keyword>
<feature type="domain" description="Peptidase M24 C-terminal" evidence="11">
    <location>
        <begin position="620"/>
        <end position="682"/>
    </location>
</feature>
<feature type="domain" description="Creatinase N-terminal" evidence="10">
    <location>
        <begin position="72"/>
        <end position="196"/>
    </location>
</feature>
<dbReference type="Proteomes" id="UP001595075">
    <property type="component" value="Unassembled WGS sequence"/>
</dbReference>
<dbReference type="Gene3D" id="3.40.350.10">
    <property type="entry name" value="Creatinase/prolidase N-terminal domain"/>
    <property type="match status" value="2"/>
</dbReference>
<dbReference type="InterPro" id="IPR050422">
    <property type="entry name" value="X-Pro_aminopeptidase_P"/>
</dbReference>
<dbReference type="PANTHER" id="PTHR43763:SF6">
    <property type="entry name" value="XAA-PRO AMINOPEPTIDASE 1"/>
    <property type="match status" value="1"/>
</dbReference>
<feature type="domain" description="Peptidase M24" evidence="9">
    <location>
        <begin position="390"/>
        <end position="609"/>
    </location>
</feature>
<dbReference type="Gene3D" id="3.90.230.10">
    <property type="entry name" value="Creatinase/methionine aminopeptidase superfamily"/>
    <property type="match status" value="1"/>
</dbReference>
<name>A0ABR4CF15_9HELO</name>
<dbReference type="InterPro" id="IPR001131">
    <property type="entry name" value="Peptidase_M24B_aminopep-P_CS"/>
</dbReference>
<comment type="cofactor">
    <cofactor evidence="1">
        <name>Mn(2+)</name>
        <dbReference type="ChEBI" id="CHEBI:29035"/>
    </cofactor>
</comment>
<dbReference type="SUPFAM" id="SSF53092">
    <property type="entry name" value="Creatinase/prolidase N-terminal domain"/>
    <property type="match status" value="1"/>
</dbReference>
<dbReference type="Pfam" id="PF16188">
    <property type="entry name" value="Peptidase_M24_C"/>
    <property type="match status" value="1"/>
</dbReference>
<evidence type="ECO:0000259" key="10">
    <source>
        <dbReference type="Pfam" id="PF01321"/>
    </source>
</evidence>
<keyword evidence="6" id="KW-0464">Manganese</keyword>
<evidence type="ECO:0000259" key="9">
    <source>
        <dbReference type="Pfam" id="PF00557"/>
    </source>
</evidence>
<dbReference type="Pfam" id="PF00557">
    <property type="entry name" value="Peptidase_M24"/>
    <property type="match status" value="1"/>
</dbReference>
<dbReference type="Pfam" id="PF01321">
    <property type="entry name" value="Creatinase_N"/>
    <property type="match status" value="1"/>
</dbReference>
<dbReference type="PANTHER" id="PTHR43763">
    <property type="entry name" value="XAA-PRO AMINOPEPTIDASE 1"/>
    <property type="match status" value="1"/>
</dbReference>
<gene>
    <name evidence="12" type="ORF">VTL71DRAFT_16433</name>
</gene>
<comment type="caution">
    <text evidence="12">The sequence shown here is derived from an EMBL/GenBank/DDBJ whole genome shotgun (WGS) entry which is preliminary data.</text>
</comment>
<evidence type="ECO:0000256" key="8">
    <source>
        <dbReference type="RuleBase" id="RU000590"/>
    </source>
</evidence>
<dbReference type="InterPro" id="IPR032416">
    <property type="entry name" value="Peptidase_M24_C"/>
</dbReference>
<protein>
    <recommendedName>
        <fullName evidence="3">Probable Xaa-Pro aminopeptidase P</fullName>
    </recommendedName>
    <alternativeName>
        <fullName evidence="7">Prolidase</fullName>
    </alternativeName>
</protein>
<dbReference type="InterPro" id="IPR000994">
    <property type="entry name" value="Pept_M24"/>
</dbReference>
<accession>A0ABR4CF15</accession>
<evidence type="ECO:0000259" key="11">
    <source>
        <dbReference type="Pfam" id="PF16188"/>
    </source>
</evidence>